<proteinExistence type="predicted"/>
<evidence type="ECO:0000313" key="3">
    <source>
        <dbReference type="Proteomes" id="UP001589611"/>
    </source>
</evidence>
<sequence>MPGPPAVSVVAPLLLDERLLDAKLSIPLARPCFVSRGSLIADATGSDCRVVAVVAPAGYGKTNLLAQWAADEPRSSGWVSLDRFDDDPVALLTLVAAAFVRATGEASDLIADMRVHSLATLGRAAPRLAAALRGSAQSFVLFLDDLQVLGPAASDVLGVVLRGVPPGSQVVAASRVAQPHVPGLRAAGDVLEIGVRELALGAAAAQQIFRQANIELTPELASAVTARTEGWPVGLHLAATIAHDAHDASAVIVGNDRYVADYLYGESFAALPETTRMFLRRTAVLDHMCDELCSALMADTPVPNSLRDLESSNVFLIPEDRTRKWYRYHALYREFLLDELEREEASAVPRLHQLAAGWYEANSSPANAIEHLLQSPDHERCVSLVGSLGLITYQAGELATIRRWLTALGDDVVESCPPLGVLSAWIAVLSGQPLEAERWRGLLDTVTFEGPPVDGTASFASGRAMLQAAMCANGPEQMLVDACLALDAEPSWSVWRDFALSMAAEAYLTAGDIAAAADYFAQASERAGMVGNNDVRIRTDTQLALIHMDQGRWSEAADLLAGALDAIRDFRLNDYASAVLTFAAAARMALHRGDLEQADRELTRAMRARPVCTYVMPTVALKSRLSLAG</sequence>
<accession>A0ABV5T005</accession>
<dbReference type="InterPro" id="IPR027417">
    <property type="entry name" value="P-loop_NTPase"/>
</dbReference>
<dbReference type="Pfam" id="PF25873">
    <property type="entry name" value="WHD_MalT"/>
    <property type="match status" value="1"/>
</dbReference>
<protein>
    <submittedName>
        <fullName evidence="2">LuxR family transcriptional regulator</fullName>
    </submittedName>
</protein>
<evidence type="ECO:0000259" key="1">
    <source>
        <dbReference type="Pfam" id="PF25873"/>
    </source>
</evidence>
<gene>
    <name evidence="2" type="ORF">ACFFPJ_04225</name>
</gene>
<dbReference type="InterPro" id="IPR011990">
    <property type="entry name" value="TPR-like_helical_dom_sf"/>
</dbReference>
<keyword evidence="3" id="KW-1185">Reference proteome</keyword>
<comment type="caution">
    <text evidence="2">The sequence shown here is derived from an EMBL/GenBank/DDBJ whole genome shotgun (WGS) entry which is preliminary data.</text>
</comment>
<dbReference type="SUPFAM" id="SSF48452">
    <property type="entry name" value="TPR-like"/>
    <property type="match status" value="1"/>
</dbReference>
<evidence type="ECO:0000313" key="2">
    <source>
        <dbReference type="EMBL" id="MFB9645001.1"/>
    </source>
</evidence>
<dbReference type="Gene3D" id="3.40.50.300">
    <property type="entry name" value="P-loop containing nucleotide triphosphate hydrolases"/>
    <property type="match status" value="1"/>
</dbReference>
<dbReference type="Proteomes" id="UP001589611">
    <property type="component" value="Unassembled WGS sequence"/>
</dbReference>
<feature type="domain" description="MalT-like winged helix" evidence="1">
    <location>
        <begin position="266"/>
        <end position="346"/>
    </location>
</feature>
<organism evidence="2 3">
    <name type="scientific">Microbacterium terregens</name>
    <dbReference type="NCBI Taxonomy" id="69363"/>
    <lineage>
        <taxon>Bacteria</taxon>
        <taxon>Bacillati</taxon>
        <taxon>Actinomycetota</taxon>
        <taxon>Actinomycetes</taxon>
        <taxon>Micrococcales</taxon>
        <taxon>Microbacteriaceae</taxon>
        <taxon>Microbacterium</taxon>
    </lineage>
</organism>
<feature type="non-terminal residue" evidence="2">
    <location>
        <position position="629"/>
    </location>
</feature>
<dbReference type="InterPro" id="IPR059106">
    <property type="entry name" value="WHD_MalT"/>
</dbReference>
<dbReference type="EMBL" id="JBHMBE010000002">
    <property type="protein sequence ID" value="MFB9645001.1"/>
    <property type="molecule type" value="Genomic_DNA"/>
</dbReference>
<dbReference type="Gene3D" id="1.25.40.10">
    <property type="entry name" value="Tetratricopeptide repeat domain"/>
    <property type="match status" value="1"/>
</dbReference>
<name>A0ABV5T005_9MICO</name>
<dbReference type="SUPFAM" id="SSF52540">
    <property type="entry name" value="P-loop containing nucleoside triphosphate hydrolases"/>
    <property type="match status" value="1"/>
</dbReference>
<dbReference type="RefSeq" id="WP_378721204.1">
    <property type="nucleotide sequence ID" value="NZ_JBHMBE010000002.1"/>
</dbReference>
<reference evidence="2 3" key="1">
    <citation type="submission" date="2024-09" db="EMBL/GenBank/DDBJ databases">
        <authorList>
            <person name="Sun Q."/>
            <person name="Mori K."/>
        </authorList>
    </citation>
    <scope>NUCLEOTIDE SEQUENCE [LARGE SCALE GENOMIC DNA]</scope>
    <source>
        <strain evidence="2 3">JCM 1342</strain>
    </source>
</reference>